<proteinExistence type="predicted"/>
<dbReference type="InterPro" id="IPR010998">
    <property type="entry name" value="Integrase_recombinase_N"/>
</dbReference>
<keyword evidence="1" id="KW-0238">DNA-binding</keyword>
<dbReference type="GeneID" id="93130878"/>
<name>A0A892IIC0_9BURK</name>
<dbReference type="InterPro" id="IPR011010">
    <property type="entry name" value="DNA_brk_join_enz"/>
</dbReference>
<dbReference type="RefSeq" id="WP_006767018.1">
    <property type="nucleotide sequence ID" value="NZ_CABVPR010000008.1"/>
</dbReference>
<dbReference type="EMBL" id="CP069484">
    <property type="protein sequence ID" value="QRO81061.1"/>
    <property type="molecule type" value="Genomic_DNA"/>
</dbReference>
<protein>
    <submittedName>
        <fullName evidence="4">Site-specific integrase</fullName>
    </submittedName>
</protein>
<evidence type="ECO:0000256" key="2">
    <source>
        <dbReference type="ARBA" id="ARBA00023172"/>
    </source>
</evidence>
<evidence type="ECO:0000313" key="5">
    <source>
        <dbReference type="Proteomes" id="UP000625568"/>
    </source>
</evidence>
<dbReference type="GO" id="GO:0003677">
    <property type="term" value="F:DNA binding"/>
    <property type="evidence" value="ECO:0007669"/>
    <property type="project" value="UniProtKB-KW"/>
</dbReference>
<dbReference type="GO" id="GO:0006310">
    <property type="term" value="P:DNA recombination"/>
    <property type="evidence" value="ECO:0007669"/>
    <property type="project" value="UniProtKB-KW"/>
</dbReference>
<sequence>MDTNRWIQDPVGAFRAWQETSATGAARRPFAPRSVAQHVAMFERFLRYLISRRVSVATFGSEHVAAFLAELERTCGPGTSTRVRYAKLIDRLCRHLVEAGVRTAHPANRATRELAWPDSEPEPCYLPPDTDIALQHHVQPRPDDTRSRCRNRAIVALLLATGITSAEIRAATYDALDLDAEPPTLSVPRNRARPARTIELAPFARAPLAAWLAHSADRPASALLFPAPRGGGAMNDMFLLLVVRDALTAVGFQATDMSPRVLRNTYARRQLLDGCTHADVNARLGLVSSRTITRIRHTLAPDGAARRAATER</sequence>
<dbReference type="InterPro" id="IPR013762">
    <property type="entry name" value="Integrase-like_cat_sf"/>
</dbReference>
<feature type="domain" description="Tyr recombinase" evidence="3">
    <location>
        <begin position="121"/>
        <end position="309"/>
    </location>
</feature>
<organism evidence="4 5">
    <name type="scientific">Burkholderia dolosa</name>
    <dbReference type="NCBI Taxonomy" id="152500"/>
    <lineage>
        <taxon>Bacteria</taxon>
        <taxon>Pseudomonadati</taxon>
        <taxon>Pseudomonadota</taxon>
        <taxon>Betaproteobacteria</taxon>
        <taxon>Burkholderiales</taxon>
        <taxon>Burkholderiaceae</taxon>
        <taxon>Burkholderia</taxon>
        <taxon>Burkholderia cepacia complex</taxon>
    </lineage>
</organism>
<dbReference type="PROSITE" id="PS51898">
    <property type="entry name" value="TYR_RECOMBINASE"/>
    <property type="match status" value="1"/>
</dbReference>
<gene>
    <name evidence="4" type="ORF">I6K02_28545</name>
</gene>
<evidence type="ECO:0000256" key="1">
    <source>
        <dbReference type="ARBA" id="ARBA00023125"/>
    </source>
</evidence>
<keyword evidence="2" id="KW-0233">DNA recombination</keyword>
<dbReference type="GO" id="GO:0015074">
    <property type="term" value="P:DNA integration"/>
    <property type="evidence" value="ECO:0007669"/>
    <property type="project" value="InterPro"/>
</dbReference>
<evidence type="ECO:0000259" key="3">
    <source>
        <dbReference type="PROSITE" id="PS51898"/>
    </source>
</evidence>
<keyword evidence="5" id="KW-1185">Reference proteome</keyword>
<dbReference type="InterPro" id="IPR002104">
    <property type="entry name" value="Integrase_catalytic"/>
</dbReference>
<dbReference type="Gene3D" id="1.10.443.10">
    <property type="entry name" value="Intergrase catalytic core"/>
    <property type="match status" value="1"/>
</dbReference>
<dbReference type="SUPFAM" id="SSF56349">
    <property type="entry name" value="DNA breaking-rejoining enzymes"/>
    <property type="match status" value="1"/>
</dbReference>
<evidence type="ECO:0000313" key="4">
    <source>
        <dbReference type="EMBL" id="QRO81061.1"/>
    </source>
</evidence>
<dbReference type="Gene3D" id="1.10.150.130">
    <property type="match status" value="1"/>
</dbReference>
<dbReference type="Proteomes" id="UP000625568">
    <property type="component" value="Chromosome 3"/>
</dbReference>
<accession>A0A892IIC0</accession>
<dbReference type="AlphaFoldDB" id="A0A892IIC0"/>
<dbReference type="CDD" id="cd00397">
    <property type="entry name" value="DNA_BRE_C"/>
    <property type="match status" value="1"/>
</dbReference>
<reference evidence="4 5" key="1">
    <citation type="submission" date="2021-02" db="EMBL/GenBank/DDBJ databases">
        <title>FDA dAtabase for Regulatory Grade micrObial Sequences (FDA-ARGOS): Supporting development and validation of Infectious Disease Dx tests.</title>
        <authorList>
            <person name="Minogue T."/>
            <person name="Wolcott M."/>
            <person name="Wasieloski L."/>
            <person name="Aguilar W."/>
            <person name="Moore D."/>
            <person name="Jaissle J."/>
            <person name="Tallon L."/>
            <person name="Sadzewicz L."/>
            <person name="Zhao X."/>
            <person name="Boylan J."/>
            <person name="Ott S."/>
            <person name="Bowen H."/>
            <person name="Vavikolanu K."/>
            <person name="Mehta A."/>
            <person name="Aluvathingal J."/>
            <person name="Nadendla S."/>
            <person name="Yan Y."/>
            <person name="Sichtig H."/>
        </authorList>
    </citation>
    <scope>NUCLEOTIDE SEQUENCE [LARGE SCALE GENOMIC DNA]</scope>
    <source>
        <strain evidence="4 5">FDAARGOS_1272</strain>
    </source>
</reference>